<keyword evidence="11" id="KW-1185">Reference proteome</keyword>
<dbReference type="STRING" id="1745343.A0A2J6PR54"/>
<organism evidence="10 11">
    <name type="scientific">Hyaloscypha hepaticicola</name>
    <dbReference type="NCBI Taxonomy" id="2082293"/>
    <lineage>
        <taxon>Eukaryota</taxon>
        <taxon>Fungi</taxon>
        <taxon>Dikarya</taxon>
        <taxon>Ascomycota</taxon>
        <taxon>Pezizomycotina</taxon>
        <taxon>Leotiomycetes</taxon>
        <taxon>Helotiales</taxon>
        <taxon>Hyaloscyphaceae</taxon>
        <taxon>Hyaloscypha</taxon>
    </lineage>
</organism>
<keyword evidence="7" id="KW-1015">Disulfide bond</keyword>
<evidence type="ECO:0000256" key="5">
    <source>
        <dbReference type="ARBA" id="ARBA00022801"/>
    </source>
</evidence>
<dbReference type="EC" id="3.2.1.22" evidence="3 7"/>
<evidence type="ECO:0000256" key="4">
    <source>
        <dbReference type="ARBA" id="ARBA00022729"/>
    </source>
</evidence>
<evidence type="ECO:0000259" key="9">
    <source>
        <dbReference type="Pfam" id="PF17801"/>
    </source>
</evidence>
<name>A0A2J6PR54_9HELO</name>
<evidence type="ECO:0000256" key="7">
    <source>
        <dbReference type="RuleBase" id="RU361168"/>
    </source>
</evidence>
<dbReference type="InterPro" id="IPR041233">
    <property type="entry name" value="Melibiase_C"/>
</dbReference>
<feature type="chain" id="PRO_5014382700" description="Alpha-galactosidase" evidence="8">
    <location>
        <begin position="17"/>
        <end position="390"/>
    </location>
</feature>
<dbReference type="InterPro" id="IPR013785">
    <property type="entry name" value="Aldolase_TIM"/>
</dbReference>
<dbReference type="InterPro" id="IPR017853">
    <property type="entry name" value="GH"/>
</dbReference>
<dbReference type="PANTHER" id="PTHR11452:SF75">
    <property type="entry name" value="ALPHA-GALACTOSIDASE MEL1"/>
    <property type="match status" value="1"/>
</dbReference>
<dbReference type="InterPro" id="IPR013780">
    <property type="entry name" value="Glyco_hydro_b"/>
</dbReference>
<proteinExistence type="inferred from homology"/>
<reference evidence="10 11" key="1">
    <citation type="submission" date="2016-05" db="EMBL/GenBank/DDBJ databases">
        <title>A degradative enzymes factory behind the ericoid mycorrhizal symbiosis.</title>
        <authorList>
            <consortium name="DOE Joint Genome Institute"/>
            <person name="Martino E."/>
            <person name="Morin E."/>
            <person name="Grelet G."/>
            <person name="Kuo A."/>
            <person name="Kohler A."/>
            <person name="Daghino S."/>
            <person name="Barry K."/>
            <person name="Choi C."/>
            <person name="Cichocki N."/>
            <person name="Clum A."/>
            <person name="Copeland A."/>
            <person name="Hainaut M."/>
            <person name="Haridas S."/>
            <person name="Labutti K."/>
            <person name="Lindquist E."/>
            <person name="Lipzen A."/>
            <person name="Khouja H.-R."/>
            <person name="Murat C."/>
            <person name="Ohm R."/>
            <person name="Olson A."/>
            <person name="Spatafora J."/>
            <person name="Veneault-Fourrey C."/>
            <person name="Henrissat B."/>
            <person name="Grigoriev I."/>
            <person name="Martin F."/>
            <person name="Perotto S."/>
        </authorList>
    </citation>
    <scope>NUCLEOTIDE SEQUENCE [LARGE SCALE GENOMIC DNA]</scope>
    <source>
        <strain evidence="10 11">UAMH 7357</strain>
    </source>
</reference>
<comment type="catalytic activity">
    <reaction evidence="1 7">
        <text>Hydrolysis of terminal, non-reducing alpha-D-galactose residues in alpha-D-galactosides, including galactose oligosaccharides, galactomannans and galactolipids.</text>
        <dbReference type="EC" id="3.2.1.22"/>
    </reaction>
</comment>
<dbReference type="AlphaFoldDB" id="A0A2J6PR54"/>
<dbReference type="CDD" id="cd14792">
    <property type="entry name" value="GH27"/>
    <property type="match status" value="1"/>
</dbReference>
<dbReference type="InterPro" id="IPR002241">
    <property type="entry name" value="Glyco_hydro_27"/>
</dbReference>
<dbReference type="Pfam" id="PF16499">
    <property type="entry name" value="Melibiase_2"/>
    <property type="match status" value="1"/>
</dbReference>
<feature type="signal peptide" evidence="8">
    <location>
        <begin position="1"/>
        <end position="16"/>
    </location>
</feature>
<evidence type="ECO:0000256" key="2">
    <source>
        <dbReference type="ARBA" id="ARBA00009743"/>
    </source>
</evidence>
<keyword evidence="5 7" id="KW-0378">Hydrolase</keyword>
<comment type="similarity">
    <text evidence="2 7">Belongs to the glycosyl hydrolase 27 family.</text>
</comment>
<feature type="domain" description="Alpha galactosidase C-terminal" evidence="9">
    <location>
        <begin position="319"/>
        <end position="387"/>
    </location>
</feature>
<keyword evidence="4 8" id="KW-0732">Signal</keyword>
<sequence>MYLSPIILLFAGIANSNPVELSKRIKNGVGLTPAMGFNNWNSGLPSSATTALAAAKAFVSLGLKDVGYIYVNTDDTWSSKSRASDGSLVPDPSKWPNGIAAVATQIHGMGLKMGLYGDSGTATCAGYPGSYGHETQDAKTLASWGIDLWKYDNCSPATSGSSQPRYTTMRNALSSSGRAIYYAMCNWGQDSVWTWGAETGNSWRISGDVTDTWSSIVSIASGAQGLAQYAGLGGFNDFDMLEIGNGGLTAAEERAHFGIWAIAKSPLLIGTDLSKISQASLTVLKNKDVISINQDSLGIPAKYFTPSGKSGPVSGQLYPYWSGKISTGYVIGLVASNGAATLSVNFSDVPGLGAGTYSWKECYTGAMGKGTYVSANLAAHDMAIFKVVKS</sequence>
<dbReference type="EMBL" id="KZ613505">
    <property type="protein sequence ID" value="PMD16498.1"/>
    <property type="molecule type" value="Genomic_DNA"/>
</dbReference>
<dbReference type="Gene3D" id="3.20.20.70">
    <property type="entry name" value="Aldolase class I"/>
    <property type="match status" value="1"/>
</dbReference>
<dbReference type="PRINTS" id="PR00740">
    <property type="entry name" value="GLHYDRLASE27"/>
</dbReference>
<dbReference type="FunFam" id="3.20.20.70:FF:000197">
    <property type="entry name" value="Alpha-galactosidase"/>
    <property type="match status" value="1"/>
</dbReference>
<dbReference type="GO" id="GO:0005975">
    <property type="term" value="P:carbohydrate metabolic process"/>
    <property type="evidence" value="ECO:0007669"/>
    <property type="project" value="InterPro"/>
</dbReference>
<evidence type="ECO:0000256" key="8">
    <source>
        <dbReference type="SAM" id="SignalP"/>
    </source>
</evidence>
<accession>A0A2J6PR54</accession>
<dbReference type="GO" id="GO:0004557">
    <property type="term" value="F:alpha-galactosidase activity"/>
    <property type="evidence" value="ECO:0007669"/>
    <property type="project" value="UniProtKB-EC"/>
</dbReference>
<evidence type="ECO:0000256" key="1">
    <source>
        <dbReference type="ARBA" id="ARBA00001255"/>
    </source>
</evidence>
<dbReference type="OrthoDB" id="5795902at2759"/>
<protein>
    <recommendedName>
        <fullName evidence="3 7">Alpha-galactosidase</fullName>
        <ecNumber evidence="3 7">3.2.1.22</ecNumber>
    </recommendedName>
    <alternativeName>
        <fullName evidence="7">Melibiase</fullName>
    </alternativeName>
</protein>
<dbReference type="SUPFAM" id="SSF51445">
    <property type="entry name" value="(Trans)glycosidases"/>
    <property type="match status" value="1"/>
</dbReference>
<evidence type="ECO:0000256" key="3">
    <source>
        <dbReference type="ARBA" id="ARBA00012755"/>
    </source>
</evidence>
<dbReference type="PANTHER" id="PTHR11452">
    <property type="entry name" value="ALPHA-GALACTOSIDASE/ALPHA-N-ACETYLGALACTOSAMINIDASE"/>
    <property type="match status" value="1"/>
</dbReference>
<gene>
    <name evidence="10" type="ORF">NA56DRAFT_607385</name>
</gene>
<keyword evidence="6 7" id="KW-0326">Glycosidase</keyword>
<evidence type="ECO:0000256" key="6">
    <source>
        <dbReference type="ARBA" id="ARBA00023295"/>
    </source>
</evidence>
<dbReference type="Pfam" id="PF17801">
    <property type="entry name" value="Melibiase_C"/>
    <property type="match status" value="1"/>
</dbReference>
<evidence type="ECO:0000313" key="11">
    <source>
        <dbReference type="Proteomes" id="UP000235672"/>
    </source>
</evidence>
<dbReference type="Gene3D" id="2.60.40.1180">
    <property type="entry name" value="Golgi alpha-mannosidase II"/>
    <property type="match status" value="1"/>
</dbReference>
<dbReference type="Proteomes" id="UP000235672">
    <property type="component" value="Unassembled WGS sequence"/>
</dbReference>
<evidence type="ECO:0000313" key="10">
    <source>
        <dbReference type="EMBL" id="PMD16498.1"/>
    </source>
</evidence>